<evidence type="ECO:0000313" key="1">
    <source>
        <dbReference type="EMBL" id="MBB6216412.1"/>
    </source>
</evidence>
<keyword evidence="2" id="KW-1185">Reference proteome</keyword>
<dbReference type="Pfam" id="PF05635">
    <property type="entry name" value="23S_rRNA_IVP"/>
    <property type="match status" value="1"/>
</dbReference>
<dbReference type="NCBIfam" id="TIGR02436">
    <property type="entry name" value="four helix bundle protein"/>
    <property type="match status" value="1"/>
</dbReference>
<accession>A0A841KZS3</accession>
<gene>
    <name evidence="1" type="ORF">HNQ80_002512</name>
</gene>
<name>A0A841KZS3_9FIRM</name>
<dbReference type="RefSeq" id="WP_184310946.1">
    <property type="nucleotide sequence ID" value="NZ_JACHEN010000014.1"/>
</dbReference>
<comment type="caution">
    <text evidence="1">The sequence shown here is derived from an EMBL/GenBank/DDBJ whole genome shotgun (WGS) entry which is preliminary data.</text>
</comment>
<evidence type="ECO:0000313" key="2">
    <source>
        <dbReference type="Proteomes" id="UP000579281"/>
    </source>
</evidence>
<organism evidence="1 2">
    <name type="scientific">Anaerosolibacter carboniphilus</name>
    <dbReference type="NCBI Taxonomy" id="1417629"/>
    <lineage>
        <taxon>Bacteria</taxon>
        <taxon>Bacillati</taxon>
        <taxon>Bacillota</taxon>
        <taxon>Clostridia</taxon>
        <taxon>Peptostreptococcales</taxon>
        <taxon>Thermotaleaceae</taxon>
        <taxon>Anaerosolibacter</taxon>
    </lineage>
</organism>
<proteinExistence type="predicted"/>
<dbReference type="InterPro" id="IPR036583">
    <property type="entry name" value="23S_rRNA_IVS_sf"/>
</dbReference>
<protein>
    <submittedName>
        <fullName evidence="1">Four helix bundle protein</fullName>
    </submittedName>
</protein>
<sequence length="126" mass="14815">MAKFKSFEEIEAWKHARNLVKDIYILSQTTRLKYDYGLRDQIQRAAVSVMSNIAEGFERNSYREFIHFLYIARGSCAEVKSQLYVLIDLNYIDERTFKNLYDRTSQISKALLGLINYLKNANNSDK</sequence>
<dbReference type="PANTHER" id="PTHR38471:SF2">
    <property type="entry name" value="FOUR HELIX BUNDLE PROTEIN"/>
    <property type="match status" value="1"/>
</dbReference>
<dbReference type="PANTHER" id="PTHR38471">
    <property type="entry name" value="FOUR HELIX BUNDLE PROTEIN"/>
    <property type="match status" value="1"/>
</dbReference>
<dbReference type="EMBL" id="JACHEN010000014">
    <property type="protein sequence ID" value="MBB6216412.1"/>
    <property type="molecule type" value="Genomic_DNA"/>
</dbReference>
<dbReference type="AlphaFoldDB" id="A0A841KZS3"/>
<reference evidence="1 2" key="1">
    <citation type="submission" date="2020-08" db="EMBL/GenBank/DDBJ databases">
        <title>Genomic Encyclopedia of Type Strains, Phase IV (KMG-IV): sequencing the most valuable type-strain genomes for metagenomic binning, comparative biology and taxonomic classification.</title>
        <authorList>
            <person name="Goeker M."/>
        </authorList>
    </citation>
    <scope>NUCLEOTIDE SEQUENCE [LARGE SCALE GENOMIC DNA]</scope>
    <source>
        <strain evidence="1 2">DSM 103526</strain>
    </source>
</reference>
<dbReference type="InterPro" id="IPR012657">
    <property type="entry name" value="23S_rRNA-intervening_sequence"/>
</dbReference>
<dbReference type="SUPFAM" id="SSF158446">
    <property type="entry name" value="IVS-encoded protein-like"/>
    <property type="match status" value="1"/>
</dbReference>
<dbReference type="Proteomes" id="UP000579281">
    <property type="component" value="Unassembled WGS sequence"/>
</dbReference>
<dbReference type="Gene3D" id="1.20.1440.60">
    <property type="entry name" value="23S rRNA-intervening sequence"/>
    <property type="match status" value="1"/>
</dbReference>
<dbReference type="CDD" id="cd16377">
    <property type="entry name" value="23S_rRNA_IVP_like"/>
    <property type="match status" value="1"/>
</dbReference>